<evidence type="ECO:0000313" key="3">
    <source>
        <dbReference type="Proteomes" id="UP000023152"/>
    </source>
</evidence>
<name>X6NEC2_RETFI</name>
<evidence type="ECO:0000313" key="2">
    <source>
        <dbReference type="EMBL" id="ETO23697.1"/>
    </source>
</evidence>
<sequence length="214" mass="25522">KLLQTRNRQQKATEKEQILQNVERSLLNVQNEHNHKLGKMRKAEEAILERLQRTKASKSRAERIKYAERSHRHWAFAKLDFTLKMTTRHNDYLQKKSAKEKKLQQEVVDNGNFANEMKTFLSALKSLTEHQEMTVKEYENSIENMELDLFRIRHEVSKIRQNTFTKIYELHKYVEIADALDLGQRRISVVSIPFFFPPLLALSMRDFGYSLYFF</sequence>
<dbReference type="AlphaFoldDB" id="X6NEC2"/>
<reference evidence="2 3" key="1">
    <citation type="journal article" date="2013" name="Curr. Biol.">
        <title>The Genome of the Foraminiferan Reticulomyxa filosa.</title>
        <authorList>
            <person name="Glockner G."/>
            <person name="Hulsmann N."/>
            <person name="Schleicher M."/>
            <person name="Noegel A.A."/>
            <person name="Eichinger L."/>
            <person name="Gallinger C."/>
            <person name="Pawlowski J."/>
            <person name="Sierra R."/>
            <person name="Euteneuer U."/>
            <person name="Pillet L."/>
            <person name="Moustafa A."/>
            <person name="Platzer M."/>
            <person name="Groth M."/>
            <person name="Szafranski K."/>
            <person name="Schliwa M."/>
        </authorList>
    </citation>
    <scope>NUCLEOTIDE SEQUENCE [LARGE SCALE GENOMIC DNA]</scope>
</reference>
<keyword evidence="3" id="KW-1185">Reference proteome</keyword>
<organism evidence="2 3">
    <name type="scientific">Reticulomyxa filosa</name>
    <dbReference type="NCBI Taxonomy" id="46433"/>
    <lineage>
        <taxon>Eukaryota</taxon>
        <taxon>Sar</taxon>
        <taxon>Rhizaria</taxon>
        <taxon>Retaria</taxon>
        <taxon>Foraminifera</taxon>
        <taxon>Monothalamids</taxon>
        <taxon>Reticulomyxidae</taxon>
        <taxon>Reticulomyxa</taxon>
    </lineage>
</organism>
<accession>X6NEC2</accession>
<proteinExistence type="predicted"/>
<evidence type="ECO:0000256" key="1">
    <source>
        <dbReference type="SAM" id="Coils"/>
    </source>
</evidence>
<dbReference type="Proteomes" id="UP000023152">
    <property type="component" value="Unassembled WGS sequence"/>
</dbReference>
<keyword evidence="1" id="KW-0175">Coiled coil</keyword>
<gene>
    <name evidence="2" type="ORF">RFI_13482</name>
</gene>
<feature type="coiled-coil region" evidence="1">
    <location>
        <begin position="128"/>
        <end position="155"/>
    </location>
</feature>
<feature type="non-terminal residue" evidence="2">
    <location>
        <position position="1"/>
    </location>
</feature>
<dbReference type="EMBL" id="ASPP01009757">
    <property type="protein sequence ID" value="ETO23697.1"/>
    <property type="molecule type" value="Genomic_DNA"/>
</dbReference>
<protein>
    <submittedName>
        <fullName evidence="2">Uncharacterized protein</fullName>
    </submittedName>
</protein>
<comment type="caution">
    <text evidence="2">The sequence shown here is derived from an EMBL/GenBank/DDBJ whole genome shotgun (WGS) entry which is preliminary data.</text>
</comment>